<evidence type="ECO:0000313" key="3">
    <source>
        <dbReference type="Proteomes" id="UP000681317"/>
    </source>
</evidence>
<dbReference type="PANTHER" id="PTHR22946">
    <property type="entry name" value="DIENELACTONE HYDROLASE DOMAIN-CONTAINING PROTEIN-RELATED"/>
    <property type="match status" value="1"/>
</dbReference>
<dbReference type="Gene3D" id="3.40.50.1820">
    <property type="entry name" value="alpha/beta hydrolase"/>
    <property type="match status" value="1"/>
</dbReference>
<dbReference type="InterPro" id="IPR002925">
    <property type="entry name" value="Dienelactn_hydro"/>
</dbReference>
<dbReference type="Proteomes" id="UP000681317">
    <property type="component" value="Chromosome"/>
</dbReference>
<dbReference type="RefSeq" id="WP_213434095.1">
    <property type="nucleotide sequence ID" value="NZ_AP024545.1"/>
</dbReference>
<name>A0ABM7Q6X4_9GAMM</name>
<feature type="domain" description="Dienelactone hydrolase" evidence="1">
    <location>
        <begin position="17"/>
        <end position="234"/>
    </location>
</feature>
<keyword evidence="3" id="KW-1185">Reference proteome</keyword>
<evidence type="ECO:0000313" key="2">
    <source>
        <dbReference type="EMBL" id="BCT93153.1"/>
    </source>
</evidence>
<sequence>MIECFREYRCAEGRNYEAFVSSPQEVAAPTVLLLHHWAGQTSDTHDIARALSAIGFTVVALDVYGSGLRGTSPDQCLALMAPLMQHRHVLADRLRAGLSFARSQPEVDETRMVALGHCFGGLCALDIARLNLGVKGVISVHGVLTPPEAGATCETIGARVLVLHGDRDPMAPRAEELAFREEMTVRSAEWEVQIFGHAMHAFTWPGADLPDQGLQFHPMAAARSQKAIAQFLQECIGSPA</sequence>
<organism evidence="2 3">
    <name type="scientific">Noviluteimonas caseinilytica</name>
    <dbReference type="NCBI Taxonomy" id="2675101"/>
    <lineage>
        <taxon>Bacteria</taxon>
        <taxon>Pseudomonadati</taxon>
        <taxon>Pseudomonadota</taxon>
        <taxon>Gammaproteobacteria</taxon>
        <taxon>Lysobacterales</taxon>
        <taxon>Lysobacteraceae</taxon>
        <taxon>Noviluteimonas</taxon>
    </lineage>
</organism>
<protein>
    <recommendedName>
        <fullName evidence="1">Dienelactone hydrolase domain-containing protein</fullName>
    </recommendedName>
</protein>
<dbReference type="PANTHER" id="PTHR22946:SF0">
    <property type="entry name" value="DIENELACTONE HYDROLASE DOMAIN-CONTAINING PROTEIN"/>
    <property type="match status" value="1"/>
</dbReference>
<dbReference type="InterPro" id="IPR029058">
    <property type="entry name" value="AB_hydrolase_fold"/>
</dbReference>
<reference evidence="2 3" key="1">
    <citation type="submission" date="2021-03" db="EMBL/GenBank/DDBJ databases">
        <title>Complete Genome Sequences of Two Lysobacter Strains Isolated from Sea Water (Lysobacter caseinilyticus) and Soil (Lysobacter helvus) in South Korea.</title>
        <authorList>
            <person name="Watanabe Y."/>
            <person name="Arakawa K."/>
        </authorList>
    </citation>
    <scope>NUCLEOTIDE SEQUENCE [LARGE SCALE GENOMIC DNA]</scope>
    <source>
        <strain evidence="2 3">KVB24</strain>
    </source>
</reference>
<dbReference type="SUPFAM" id="SSF53474">
    <property type="entry name" value="alpha/beta-Hydrolases"/>
    <property type="match status" value="1"/>
</dbReference>
<gene>
    <name evidence="2" type="ORF">LYSCAS_21770</name>
</gene>
<dbReference type="InterPro" id="IPR050261">
    <property type="entry name" value="FrsA_esterase"/>
</dbReference>
<dbReference type="EMBL" id="AP024545">
    <property type="protein sequence ID" value="BCT93153.1"/>
    <property type="molecule type" value="Genomic_DNA"/>
</dbReference>
<evidence type="ECO:0000259" key="1">
    <source>
        <dbReference type="Pfam" id="PF01738"/>
    </source>
</evidence>
<proteinExistence type="predicted"/>
<accession>A0ABM7Q6X4</accession>
<dbReference type="Pfam" id="PF01738">
    <property type="entry name" value="DLH"/>
    <property type="match status" value="1"/>
</dbReference>